<evidence type="ECO:0000256" key="8">
    <source>
        <dbReference type="SAM" id="Phobius"/>
    </source>
</evidence>
<keyword evidence="3" id="KW-1003">Cell membrane</keyword>
<evidence type="ECO:0000256" key="5">
    <source>
        <dbReference type="ARBA" id="ARBA00022989"/>
    </source>
</evidence>
<feature type="transmembrane region" description="Helical" evidence="8">
    <location>
        <begin position="236"/>
        <end position="257"/>
    </location>
</feature>
<dbReference type="PANTHER" id="PTHR42703:SF1">
    <property type="entry name" value="NA(+)_H(+) ANTIPORTER SUBUNIT D1"/>
    <property type="match status" value="1"/>
</dbReference>
<evidence type="ECO:0000256" key="4">
    <source>
        <dbReference type="ARBA" id="ARBA00022692"/>
    </source>
</evidence>
<organism evidence="10 11">
    <name type="scientific">Allorhodopirellula heiligendammensis</name>
    <dbReference type="NCBI Taxonomy" id="2714739"/>
    <lineage>
        <taxon>Bacteria</taxon>
        <taxon>Pseudomonadati</taxon>
        <taxon>Planctomycetota</taxon>
        <taxon>Planctomycetia</taxon>
        <taxon>Pirellulales</taxon>
        <taxon>Pirellulaceae</taxon>
        <taxon>Allorhodopirellula</taxon>
    </lineage>
</organism>
<evidence type="ECO:0000256" key="6">
    <source>
        <dbReference type="ARBA" id="ARBA00023136"/>
    </source>
</evidence>
<feature type="transmembrane region" description="Helical" evidence="8">
    <location>
        <begin position="335"/>
        <end position="354"/>
    </location>
</feature>
<evidence type="ECO:0000313" key="10">
    <source>
        <dbReference type="EMBL" id="TWU16453.1"/>
    </source>
</evidence>
<sequence>MEQSTRNGYFNWIAANETACSEANLVIDAINSQLAILLIVLPLMAAPTCVLLGNGRAAYWLALTVSIFAFACSVTMLGETLESGVIHYDLGNWHPPYGIEYRVDVFSGFVLTFVSGIGAVVLMYAPLSVRDEIPASKHYLFYATYLLCLTGLLGMCVTGDLFNVFVFLEISSLSSYALISLGRTRRAPLAAFQYLILGSIGATFILIGIGLLYQMTGALNMAEIAARLPHEHGPRTVLVAFAFLTVGLCIKMAVLPLHTWLPNAYTYAPSVVTCFIAATSTKVSVYVFIRLIYGIITPGFAFVFLPLDTELMLFSLVGIFIASTAAIFQDNVKRLLAYSSIAQVGYMLLGVSLVTPTGLSGGIVHMFNHALIKGGLFMVVGCFVLRLGSVRLSDWKGAGRTMPWTATAWVIGGLGLIGVPLTAGFISKWLLLTSIIEAGRWPIAVLMLVSSLLAVAYVWRVVETLFFAEPSEAAAMATEAPLRMLIPTYLLIGGTLVFGVWTPYSAGIARAAAIALLGETP</sequence>
<evidence type="ECO:0000313" key="11">
    <source>
        <dbReference type="Proteomes" id="UP000319908"/>
    </source>
</evidence>
<dbReference type="InterPro" id="IPR003918">
    <property type="entry name" value="NADH_UbQ_OxRdtase"/>
</dbReference>
<comment type="subcellular location">
    <subcellularLocation>
        <location evidence="1">Cell membrane</location>
        <topology evidence="1">Multi-pass membrane protein</topology>
    </subcellularLocation>
    <subcellularLocation>
        <location evidence="7">Membrane</location>
        <topology evidence="7">Multi-pass membrane protein</topology>
    </subcellularLocation>
</comment>
<evidence type="ECO:0000256" key="7">
    <source>
        <dbReference type="RuleBase" id="RU000320"/>
    </source>
</evidence>
<dbReference type="Proteomes" id="UP000319908">
    <property type="component" value="Unassembled WGS sequence"/>
</dbReference>
<comment type="similarity">
    <text evidence="2">Belongs to the CPA3 antiporters (TC 2.A.63) subunit D family.</text>
</comment>
<dbReference type="EMBL" id="SJPU01000002">
    <property type="protein sequence ID" value="TWU16453.1"/>
    <property type="molecule type" value="Genomic_DNA"/>
</dbReference>
<accession>A0A5C6BVZ8</accession>
<dbReference type="InterPro" id="IPR001750">
    <property type="entry name" value="ND/Mrp_TM"/>
</dbReference>
<keyword evidence="5 8" id="KW-1133">Transmembrane helix</keyword>
<feature type="transmembrane region" description="Helical" evidence="8">
    <location>
        <begin position="287"/>
        <end position="304"/>
    </location>
</feature>
<keyword evidence="6 8" id="KW-0472">Membrane</keyword>
<feature type="transmembrane region" description="Helical" evidence="8">
    <location>
        <begin position="194"/>
        <end position="216"/>
    </location>
</feature>
<feature type="transmembrane region" description="Helical" evidence="8">
    <location>
        <begin position="34"/>
        <end position="52"/>
    </location>
</feature>
<feature type="transmembrane region" description="Helical" evidence="8">
    <location>
        <begin position="59"/>
        <end position="78"/>
    </location>
</feature>
<dbReference type="PANTHER" id="PTHR42703">
    <property type="entry name" value="NADH DEHYDROGENASE"/>
    <property type="match status" value="1"/>
</dbReference>
<feature type="transmembrane region" description="Helical" evidence="8">
    <location>
        <begin position="311"/>
        <end position="329"/>
    </location>
</feature>
<evidence type="ECO:0000256" key="2">
    <source>
        <dbReference type="ARBA" id="ARBA00005346"/>
    </source>
</evidence>
<keyword evidence="11" id="KW-1185">Reference proteome</keyword>
<comment type="caution">
    <text evidence="10">The sequence shown here is derived from an EMBL/GenBank/DDBJ whole genome shotgun (WGS) entry which is preliminary data.</text>
</comment>
<name>A0A5C6BVZ8_9BACT</name>
<feature type="transmembrane region" description="Helical" evidence="8">
    <location>
        <begin position="443"/>
        <end position="462"/>
    </location>
</feature>
<gene>
    <name evidence="10" type="primary">mnhD1</name>
    <name evidence="10" type="ORF">Poly21_36580</name>
</gene>
<protein>
    <submittedName>
        <fullName evidence="10">Na(+)/H(+) antiporter subunit D1</fullName>
    </submittedName>
</protein>
<feature type="transmembrane region" description="Helical" evidence="8">
    <location>
        <begin position="408"/>
        <end position="431"/>
    </location>
</feature>
<feature type="transmembrane region" description="Helical" evidence="8">
    <location>
        <begin position="105"/>
        <end position="127"/>
    </location>
</feature>
<feature type="transmembrane region" description="Helical" evidence="8">
    <location>
        <begin position="366"/>
        <end position="388"/>
    </location>
</feature>
<dbReference type="InterPro" id="IPR050586">
    <property type="entry name" value="CPA3_Na-H_Antiporter_D"/>
</dbReference>
<dbReference type="Pfam" id="PF00361">
    <property type="entry name" value="Proton_antipo_M"/>
    <property type="match status" value="1"/>
</dbReference>
<dbReference type="AlphaFoldDB" id="A0A5C6BVZ8"/>
<feature type="transmembrane region" description="Helical" evidence="8">
    <location>
        <begin position="482"/>
        <end position="501"/>
    </location>
</feature>
<dbReference type="GO" id="GO:0005886">
    <property type="term" value="C:plasma membrane"/>
    <property type="evidence" value="ECO:0007669"/>
    <property type="project" value="UniProtKB-SubCell"/>
</dbReference>
<dbReference type="GO" id="GO:0008137">
    <property type="term" value="F:NADH dehydrogenase (ubiquinone) activity"/>
    <property type="evidence" value="ECO:0007669"/>
    <property type="project" value="InterPro"/>
</dbReference>
<dbReference type="GO" id="GO:0042773">
    <property type="term" value="P:ATP synthesis coupled electron transport"/>
    <property type="evidence" value="ECO:0007669"/>
    <property type="project" value="InterPro"/>
</dbReference>
<evidence type="ECO:0000259" key="9">
    <source>
        <dbReference type="Pfam" id="PF00361"/>
    </source>
</evidence>
<reference evidence="10 11" key="1">
    <citation type="journal article" date="2020" name="Antonie Van Leeuwenhoek">
        <title>Rhodopirellula heiligendammensis sp. nov., Rhodopirellula pilleata sp. nov., and Rhodopirellula solitaria sp. nov. isolated from natural or artificial marine surfaces in Northern Germany and California, USA, and emended description of the genus Rhodopirellula.</title>
        <authorList>
            <person name="Kallscheuer N."/>
            <person name="Wiegand S."/>
            <person name="Jogler M."/>
            <person name="Boedeker C."/>
            <person name="Peeters S.H."/>
            <person name="Rast P."/>
            <person name="Heuer A."/>
            <person name="Jetten M.S.M."/>
            <person name="Rohde M."/>
            <person name="Jogler C."/>
        </authorList>
    </citation>
    <scope>NUCLEOTIDE SEQUENCE [LARGE SCALE GENOMIC DNA]</scope>
    <source>
        <strain evidence="10 11">Poly21</strain>
    </source>
</reference>
<keyword evidence="4 7" id="KW-0812">Transmembrane</keyword>
<dbReference type="PRINTS" id="PR01437">
    <property type="entry name" value="NUOXDRDTASE4"/>
</dbReference>
<feature type="transmembrane region" description="Helical" evidence="8">
    <location>
        <begin position="161"/>
        <end position="182"/>
    </location>
</feature>
<feature type="transmembrane region" description="Helical" evidence="8">
    <location>
        <begin position="139"/>
        <end position="155"/>
    </location>
</feature>
<proteinExistence type="inferred from homology"/>
<feature type="domain" description="NADH:quinone oxidoreductase/Mrp antiporter transmembrane" evidence="9">
    <location>
        <begin position="159"/>
        <end position="453"/>
    </location>
</feature>
<evidence type="ECO:0000256" key="3">
    <source>
        <dbReference type="ARBA" id="ARBA00022475"/>
    </source>
</evidence>
<evidence type="ECO:0000256" key="1">
    <source>
        <dbReference type="ARBA" id="ARBA00004651"/>
    </source>
</evidence>